<evidence type="ECO:0000259" key="2">
    <source>
        <dbReference type="Pfam" id="PF20789"/>
    </source>
</evidence>
<evidence type="ECO:0000313" key="3">
    <source>
        <dbReference type="EMBL" id="ORB68408.1"/>
    </source>
</evidence>
<keyword evidence="4" id="KW-1185">Reference proteome</keyword>
<dbReference type="AlphaFoldDB" id="A0A1X0JZS6"/>
<dbReference type="Pfam" id="PF20789">
    <property type="entry name" value="4HBT_3C"/>
    <property type="match status" value="1"/>
</dbReference>
<dbReference type="EMBL" id="MVIM01000001">
    <property type="protein sequence ID" value="ORB68408.1"/>
    <property type="molecule type" value="Genomic_DNA"/>
</dbReference>
<dbReference type="Gene3D" id="2.40.160.210">
    <property type="entry name" value="Acyl-CoA thioesterase, double hotdog domain"/>
    <property type="match status" value="1"/>
</dbReference>
<protein>
    <submittedName>
        <fullName evidence="3">Thioesterase</fullName>
    </submittedName>
</protein>
<proteinExistence type="predicted"/>
<comment type="caution">
    <text evidence="3">The sequence shown here is derived from an EMBL/GenBank/DDBJ whole genome shotgun (WGS) entry which is preliminary data.</text>
</comment>
<dbReference type="SUPFAM" id="SSF54637">
    <property type="entry name" value="Thioesterase/thiol ester dehydrase-isomerase"/>
    <property type="match status" value="1"/>
</dbReference>
<evidence type="ECO:0000259" key="1">
    <source>
        <dbReference type="Pfam" id="PF13622"/>
    </source>
</evidence>
<dbReference type="STRING" id="75922.BST47_00280"/>
<reference evidence="3 4" key="1">
    <citation type="submission" date="2017-02" db="EMBL/GenBank/DDBJ databases">
        <title>The new phylogeny of genus Mycobacterium.</title>
        <authorList>
            <person name="Tortoli E."/>
            <person name="Trovato A."/>
            <person name="Cirillo D.M."/>
        </authorList>
    </citation>
    <scope>NUCLEOTIDE SEQUENCE [LARGE SCALE GENOMIC DNA]</scope>
    <source>
        <strain evidence="3 4">DSM 44338</strain>
    </source>
</reference>
<dbReference type="InterPro" id="IPR042171">
    <property type="entry name" value="Acyl-CoA_hotdog"/>
</dbReference>
<evidence type="ECO:0000313" key="4">
    <source>
        <dbReference type="Proteomes" id="UP000192411"/>
    </source>
</evidence>
<dbReference type="Pfam" id="PF13622">
    <property type="entry name" value="4HBT_3"/>
    <property type="match status" value="1"/>
</dbReference>
<dbReference type="InterPro" id="IPR029069">
    <property type="entry name" value="HotDog_dom_sf"/>
</dbReference>
<organism evidence="3 4">
    <name type="scientific">Mycolicibacterium tusciae</name>
    <dbReference type="NCBI Taxonomy" id="75922"/>
    <lineage>
        <taxon>Bacteria</taxon>
        <taxon>Bacillati</taxon>
        <taxon>Actinomycetota</taxon>
        <taxon>Actinomycetes</taxon>
        <taxon>Mycobacteriales</taxon>
        <taxon>Mycobacteriaceae</taxon>
        <taxon>Mycolicibacterium</taxon>
    </lineage>
</organism>
<sequence length="272" mass="28946">MATEPAHFTRTEDGGFMPTRFALSHWGDDHLNGPAVVGLSAQVLESRCGSPDFMPARLTVDLFRAARSVLTKVDVRVVRDGRRVRSAECDVLQDGRAVARATLVQYRRSTAPPGVLWTAPIAPPSPPPPDDQTLPFIGSAAGWTRSPAAHQNDSRKSFFYGGINAVAEEQISPFVRAAIVAESTSLVTNLGTKGVGYINGDLTVALSRLPVDDWICIRGDSHCASDGIAVGTATLFDHEGAFASGMTTAVANPAAQIDFANKPFPPTGINYE</sequence>
<dbReference type="Proteomes" id="UP000192411">
    <property type="component" value="Unassembled WGS sequence"/>
</dbReference>
<name>A0A1X0JZS6_9MYCO</name>
<dbReference type="InterPro" id="IPR049449">
    <property type="entry name" value="TesB_ACOT8-like_N"/>
</dbReference>
<gene>
    <name evidence="3" type="ORF">BST47_00280</name>
</gene>
<feature type="domain" description="Acyl-CoA thioesterase-like N-terminal HotDog" evidence="1">
    <location>
        <begin position="25"/>
        <end position="104"/>
    </location>
</feature>
<dbReference type="OrthoDB" id="4968093at2"/>
<dbReference type="RefSeq" id="WP_083123212.1">
    <property type="nucleotide sequence ID" value="NZ_MVIM01000001.1"/>
</dbReference>
<feature type="domain" description="Acyl-CoA thioesterase-like C-terminal" evidence="2">
    <location>
        <begin position="135"/>
        <end position="244"/>
    </location>
</feature>
<accession>A0A1X0JZS6</accession>
<dbReference type="InterPro" id="IPR049450">
    <property type="entry name" value="ACOT8-like_C"/>
</dbReference>